<protein>
    <submittedName>
        <fullName evidence="1">Uncharacterized protein</fullName>
    </submittedName>
</protein>
<accession>A0A166F8R6</accession>
<name>A0A166F8R6_9AGAM</name>
<dbReference type="AlphaFoldDB" id="A0A166F8R6"/>
<evidence type="ECO:0000313" key="2">
    <source>
        <dbReference type="Proteomes" id="UP000076532"/>
    </source>
</evidence>
<reference evidence="1 2" key="1">
    <citation type="journal article" date="2016" name="Mol. Biol. Evol.">
        <title>Comparative Genomics of Early-Diverging Mushroom-Forming Fungi Provides Insights into the Origins of Lignocellulose Decay Capabilities.</title>
        <authorList>
            <person name="Nagy L.G."/>
            <person name="Riley R."/>
            <person name="Tritt A."/>
            <person name="Adam C."/>
            <person name="Daum C."/>
            <person name="Floudas D."/>
            <person name="Sun H."/>
            <person name="Yadav J.S."/>
            <person name="Pangilinan J."/>
            <person name="Larsson K.H."/>
            <person name="Matsuura K."/>
            <person name="Barry K."/>
            <person name="Labutti K."/>
            <person name="Kuo R."/>
            <person name="Ohm R.A."/>
            <person name="Bhattacharya S.S."/>
            <person name="Shirouzu T."/>
            <person name="Yoshinaga Y."/>
            <person name="Martin F.M."/>
            <person name="Grigoriev I.V."/>
            <person name="Hibbett D.S."/>
        </authorList>
    </citation>
    <scope>NUCLEOTIDE SEQUENCE [LARGE SCALE GENOMIC DNA]</scope>
    <source>
        <strain evidence="1 2">CBS 109695</strain>
    </source>
</reference>
<dbReference type="Proteomes" id="UP000076532">
    <property type="component" value="Unassembled WGS sequence"/>
</dbReference>
<sequence length="165" mass="17214">MACAGQTGASNRRRICNVAAVEKGTFYSGRAAALAKGRLGITYTRWKTLAIWCASITQAPSKHGRRKALSLKLIKSYAVKSVNIGNTSRCVHANLATWCLALHSLAGGHRHTGCLVLGAIRSLTATVIQDTVALNTAVCPLEEPISGITDGTDVAAAACVQAPGQ</sequence>
<dbReference type="EMBL" id="KV417592">
    <property type="protein sequence ID" value="KZP16551.1"/>
    <property type="molecule type" value="Genomic_DNA"/>
</dbReference>
<proteinExistence type="predicted"/>
<keyword evidence="2" id="KW-1185">Reference proteome</keyword>
<organism evidence="1 2">
    <name type="scientific">Athelia psychrophila</name>
    <dbReference type="NCBI Taxonomy" id="1759441"/>
    <lineage>
        <taxon>Eukaryota</taxon>
        <taxon>Fungi</taxon>
        <taxon>Dikarya</taxon>
        <taxon>Basidiomycota</taxon>
        <taxon>Agaricomycotina</taxon>
        <taxon>Agaricomycetes</taxon>
        <taxon>Agaricomycetidae</taxon>
        <taxon>Atheliales</taxon>
        <taxon>Atheliaceae</taxon>
        <taxon>Athelia</taxon>
    </lineage>
</organism>
<evidence type="ECO:0000313" key="1">
    <source>
        <dbReference type="EMBL" id="KZP16551.1"/>
    </source>
</evidence>
<gene>
    <name evidence="1" type="ORF">FIBSPDRAFT_894977</name>
</gene>